<keyword evidence="16" id="KW-1185">Reference proteome</keyword>
<dbReference type="Gene3D" id="3.40.1390.10">
    <property type="entry name" value="MurE/MurF, N-terminal domain"/>
    <property type="match status" value="1"/>
</dbReference>
<feature type="binding site" evidence="10">
    <location>
        <begin position="111"/>
        <end position="117"/>
    </location>
    <ligand>
        <name>ATP</name>
        <dbReference type="ChEBI" id="CHEBI:30616"/>
    </ligand>
</feature>
<evidence type="ECO:0000256" key="10">
    <source>
        <dbReference type="HAMAP-Rule" id="MF_02019"/>
    </source>
</evidence>
<evidence type="ECO:0000256" key="7">
    <source>
        <dbReference type="ARBA" id="ARBA00022984"/>
    </source>
</evidence>
<dbReference type="EMBL" id="AYYZ01000030">
    <property type="protein sequence ID" value="KRM51600.1"/>
    <property type="molecule type" value="Genomic_DNA"/>
</dbReference>
<evidence type="ECO:0000256" key="5">
    <source>
        <dbReference type="ARBA" id="ARBA00022840"/>
    </source>
</evidence>
<dbReference type="GO" id="GO:0071555">
    <property type="term" value="P:cell wall organization"/>
    <property type="evidence" value="ECO:0007669"/>
    <property type="project" value="UniProtKB-KW"/>
</dbReference>
<dbReference type="InterPro" id="IPR051046">
    <property type="entry name" value="MurCDEF_CellWall_CoF430Synth"/>
</dbReference>
<dbReference type="InterPro" id="IPR035911">
    <property type="entry name" value="MurE/MurF_N"/>
</dbReference>
<feature type="domain" description="Mur ligase C-terminal" evidence="13">
    <location>
        <begin position="318"/>
        <end position="446"/>
    </location>
</feature>
<dbReference type="InterPro" id="IPR004101">
    <property type="entry name" value="Mur_ligase_C"/>
</dbReference>
<comment type="catalytic activity">
    <reaction evidence="11">
        <text>D-alanyl-D-alanine + UDP-N-acetyl-alpha-D-muramoyl-L-alanyl-gamma-D-glutamyl-meso-2,6-diaminopimelate + ATP = UDP-N-acetyl-alpha-D-muramoyl-L-alanyl-gamma-D-glutamyl-meso-2,6-diaminopimeloyl-D-alanyl-D-alanine + ADP + phosphate + H(+)</text>
        <dbReference type="Rhea" id="RHEA:28374"/>
        <dbReference type="ChEBI" id="CHEBI:15378"/>
        <dbReference type="ChEBI" id="CHEBI:30616"/>
        <dbReference type="ChEBI" id="CHEBI:43474"/>
        <dbReference type="ChEBI" id="CHEBI:57822"/>
        <dbReference type="ChEBI" id="CHEBI:61386"/>
        <dbReference type="ChEBI" id="CHEBI:83905"/>
        <dbReference type="ChEBI" id="CHEBI:456216"/>
        <dbReference type="EC" id="6.3.2.10"/>
    </reaction>
</comment>
<reference evidence="15 16" key="1">
    <citation type="journal article" date="2015" name="Genome Announc.">
        <title>Expanding the biotechnology potential of lactobacilli through comparative genomics of 213 strains and associated genera.</title>
        <authorList>
            <person name="Sun Z."/>
            <person name="Harris H.M."/>
            <person name="McCann A."/>
            <person name="Guo C."/>
            <person name="Argimon S."/>
            <person name="Zhang W."/>
            <person name="Yang X."/>
            <person name="Jeffery I.B."/>
            <person name="Cooney J.C."/>
            <person name="Kagawa T.F."/>
            <person name="Liu W."/>
            <person name="Song Y."/>
            <person name="Salvetti E."/>
            <person name="Wrobel A."/>
            <person name="Rasinkangas P."/>
            <person name="Parkhill J."/>
            <person name="Rea M.C."/>
            <person name="O'Sullivan O."/>
            <person name="Ritari J."/>
            <person name="Douillard F.P."/>
            <person name="Paul Ross R."/>
            <person name="Yang R."/>
            <person name="Briner A.E."/>
            <person name="Felis G.E."/>
            <person name="de Vos W.M."/>
            <person name="Barrangou R."/>
            <person name="Klaenhammer T.R."/>
            <person name="Caufield P.W."/>
            <person name="Cui Y."/>
            <person name="Zhang H."/>
            <person name="O'Toole P.W."/>
        </authorList>
    </citation>
    <scope>NUCLEOTIDE SEQUENCE [LARGE SCALE GENOMIC DNA]</scope>
    <source>
        <strain evidence="15 16">DSM 20653</strain>
    </source>
</reference>
<keyword evidence="6 10" id="KW-0133">Cell shape</keyword>
<keyword evidence="3 10" id="KW-0132">Cell division</keyword>
<keyword evidence="5 10" id="KW-0067">ATP-binding</keyword>
<evidence type="ECO:0000256" key="4">
    <source>
        <dbReference type="ARBA" id="ARBA00022741"/>
    </source>
</evidence>
<comment type="function">
    <text evidence="10 11">Involved in cell wall formation. Catalyzes the final step in the synthesis of UDP-N-acetylmuramoyl-pentapeptide, the precursor of murein.</text>
</comment>
<comment type="similarity">
    <text evidence="10">Belongs to the MurCDEF family. MurF subfamily.</text>
</comment>
<dbReference type="InterPro" id="IPR036565">
    <property type="entry name" value="Mur-like_cat_sf"/>
</dbReference>
<feature type="domain" description="Mur ligase central" evidence="14">
    <location>
        <begin position="109"/>
        <end position="294"/>
    </location>
</feature>
<dbReference type="SUPFAM" id="SSF63418">
    <property type="entry name" value="MurE/MurF N-terminal domain"/>
    <property type="match status" value="1"/>
</dbReference>
<evidence type="ECO:0000259" key="13">
    <source>
        <dbReference type="Pfam" id="PF02875"/>
    </source>
</evidence>
<feature type="domain" description="Mur ligase N-terminal catalytic" evidence="12">
    <location>
        <begin position="25"/>
        <end position="97"/>
    </location>
</feature>
<dbReference type="GO" id="GO:0051301">
    <property type="term" value="P:cell division"/>
    <property type="evidence" value="ECO:0007669"/>
    <property type="project" value="UniProtKB-KW"/>
</dbReference>
<keyword evidence="7 10" id="KW-0573">Peptidoglycan synthesis</keyword>
<sequence length="465" mass="51368">MKMQLSEIARVLEVEDIPAEWSAITITSVSFDSRQMKPGALFVPLKGENDGHQFIQNAIDAQAAATLWQTDHRAIPTVIPALPVEDTLAAMQKLAKYYLRKINPQVVAVTGSNGKTTTKDMIAAVLQTQYNVTKTFANFNNEIGVPMTCLSMEPNTEVLVVEMGMDRFGQLDKLSRLVEPDIAVITMIGEAHIEFFGTRDRIADAKMEITHGLKEDGTLIYNGDEPLLRSRTADLVQATKTFGLDEQTDNLAASDIQGNDHATTFKVPALTPDEFKIPMIGDYNVKNALAAIEVGKLMHIEIANIIQALKTFALTANRTEWVNGALGERILSDVYNSNPTAVKAVLHSFKEVPVEDGGRRIVVLGDMLELGEQSPELHASLAEAIDPAKIDEVYLYGNEIKPLKTKLEEIMVPQRIHYFKFGNQEQLIDDLQNDLRPEDVVLLKGSHGMHLEKVLAALSPAENEN</sequence>
<dbReference type="GO" id="GO:0005737">
    <property type="term" value="C:cytoplasm"/>
    <property type="evidence" value="ECO:0007669"/>
    <property type="project" value="UniProtKB-SubCell"/>
</dbReference>
<organism evidence="15 16">
    <name type="scientific">Ligilactobacillus araffinosus DSM 20653</name>
    <dbReference type="NCBI Taxonomy" id="1423820"/>
    <lineage>
        <taxon>Bacteria</taxon>
        <taxon>Bacillati</taxon>
        <taxon>Bacillota</taxon>
        <taxon>Bacilli</taxon>
        <taxon>Lactobacillales</taxon>
        <taxon>Lactobacillaceae</taxon>
        <taxon>Ligilactobacillus</taxon>
    </lineage>
</organism>
<comment type="caution">
    <text evidence="15">The sequence shown here is derived from an EMBL/GenBank/DDBJ whole genome shotgun (WGS) entry which is preliminary data.</text>
</comment>
<dbReference type="GO" id="GO:0005524">
    <property type="term" value="F:ATP binding"/>
    <property type="evidence" value="ECO:0007669"/>
    <property type="project" value="UniProtKB-UniRule"/>
</dbReference>
<dbReference type="STRING" id="1423820.FC64_GL001411"/>
<keyword evidence="2 10" id="KW-0436">Ligase</keyword>
<comment type="catalytic activity">
    <reaction evidence="10">
        <text>UDP-N-acetyl-alpha-D-muramoyl-L-alanyl-gamma-D-glutamyl-L-lysine + D-alanyl-D-alanine + ATP = UDP-N-acetyl-alpha-D-muramoyl-L-alanyl-gamma-D-glutamyl-L-lysyl-D-alanyl-D-alanine + ADP + phosphate + H(+)</text>
        <dbReference type="Rhea" id="RHEA:16085"/>
        <dbReference type="ChEBI" id="CHEBI:15378"/>
        <dbReference type="ChEBI" id="CHEBI:30616"/>
        <dbReference type="ChEBI" id="CHEBI:43474"/>
        <dbReference type="ChEBI" id="CHEBI:57822"/>
        <dbReference type="ChEBI" id="CHEBI:70758"/>
        <dbReference type="ChEBI" id="CHEBI:83903"/>
        <dbReference type="ChEBI" id="CHEBI:456216"/>
        <dbReference type="EC" id="6.3.2.10"/>
    </reaction>
</comment>
<evidence type="ECO:0000256" key="8">
    <source>
        <dbReference type="ARBA" id="ARBA00023306"/>
    </source>
</evidence>
<keyword evidence="4 10" id="KW-0547">Nucleotide-binding</keyword>
<dbReference type="PATRIC" id="fig|1423820.4.peg.1437"/>
<evidence type="ECO:0000256" key="11">
    <source>
        <dbReference type="RuleBase" id="RU004136"/>
    </source>
</evidence>
<dbReference type="PANTHER" id="PTHR43024:SF1">
    <property type="entry name" value="UDP-N-ACETYLMURAMOYL-TRIPEPTIDE--D-ALANYL-D-ALANINE LIGASE"/>
    <property type="match status" value="1"/>
</dbReference>
<dbReference type="GO" id="GO:0047480">
    <property type="term" value="F:UDP-N-acetylmuramoyl-tripeptide-D-alanyl-D-alanine ligase activity"/>
    <property type="evidence" value="ECO:0007669"/>
    <property type="project" value="UniProtKB-UniRule"/>
</dbReference>
<dbReference type="NCBIfam" id="TIGR01143">
    <property type="entry name" value="murF"/>
    <property type="match status" value="1"/>
</dbReference>
<evidence type="ECO:0000256" key="3">
    <source>
        <dbReference type="ARBA" id="ARBA00022618"/>
    </source>
</evidence>
<evidence type="ECO:0000256" key="9">
    <source>
        <dbReference type="ARBA" id="ARBA00023316"/>
    </source>
</evidence>
<dbReference type="Pfam" id="PF01225">
    <property type="entry name" value="Mur_ligase"/>
    <property type="match status" value="1"/>
</dbReference>
<dbReference type="GO" id="GO:0008360">
    <property type="term" value="P:regulation of cell shape"/>
    <property type="evidence" value="ECO:0007669"/>
    <property type="project" value="UniProtKB-KW"/>
</dbReference>
<dbReference type="Proteomes" id="UP000051291">
    <property type="component" value="Unassembled WGS sequence"/>
</dbReference>
<accession>A0A0R1Z9H2</accession>
<dbReference type="SUPFAM" id="SSF53623">
    <property type="entry name" value="MurD-like peptide ligases, catalytic domain"/>
    <property type="match status" value="1"/>
</dbReference>
<dbReference type="PANTHER" id="PTHR43024">
    <property type="entry name" value="UDP-N-ACETYLMURAMOYL-TRIPEPTIDE--D-ALANYL-D-ALANINE LIGASE"/>
    <property type="match status" value="1"/>
</dbReference>
<keyword evidence="9 10" id="KW-0961">Cell wall biogenesis/degradation</keyword>
<evidence type="ECO:0000256" key="1">
    <source>
        <dbReference type="ARBA" id="ARBA00022490"/>
    </source>
</evidence>
<evidence type="ECO:0000256" key="2">
    <source>
        <dbReference type="ARBA" id="ARBA00022598"/>
    </source>
</evidence>
<evidence type="ECO:0000313" key="15">
    <source>
        <dbReference type="EMBL" id="KRM51600.1"/>
    </source>
</evidence>
<dbReference type="EC" id="6.3.2.10" evidence="10 11"/>
<evidence type="ECO:0000259" key="12">
    <source>
        <dbReference type="Pfam" id="PF01225"/>
    </source>
</evidence>
<dbReference type="InterPro" id="IPR036615">
    <property type="entry name" value="Mur_ligase_C_dom_sf"/>
</dbReference>
<gene>
    <name evidence="10" type="primary">murF</name>
    <name evidence="15" type="ORF">FC64_GL001411</name>
</gene>
<dbReference type="AlphaFoldDB" id="A0A0R1Z9H2"/>
<keyword evidence="8 10" id="KW-0131">Cell cycle</keyword>
<evidence type="ECO:0000256" key="6">
    <source>
        <dbReference type="ARBA" id="ARBA00022960"/>
    </source>
</evidence>
<comment type="subcellular location">
    <subcellularLocation>
        <location evidence="10 11">Cytoplasm</location>
    </subcellularLocation>
</comment>
<dbReference type="InterPro" id="IPR013221">
    <property type="entry name" value="Mur_ligase_cen"/>
</dbReference>
<dbReference type="Pfam" id="PF02875">
    <property type="entry name" value="Mur_ligase_C"/>
    <property type="match status" value="1"/>
</dbReference>
<dbReference type="UniPathway" id="UPA00219"/>
<evidence type="ECO:0000259" key="14">
    <source>
        <dbReference type="Pfam" id="PF08245"/>
    </source>
</evidence>
<dbReference type="Gene3D" id="3.40.1190.10">
    <property type="entry name" value="Mur-like, catalytic domain"/>
    <property type="match status" value="1"/>
</dbReference>
<protein>
    <recommendedName>
        <fullName evidence="10 11">UDP-N-acetylmuramoyl-tripeptide--D-alanyl-D-alanine ligase</fullName>
        <ecNumber evidence="10 11">6.3.2.10</ecNumber>
    </recommendedName>
    <alternativeName>
        <fullName evidence="10">D-alanyl-D-alanine-adding enzyme</fullName>
    </alternativeName>
</protein>
<dbReference type="Pfam" id="PF08245">
    <property type="entry name" value="Mur_ligase_M"/>
    <property type="match status" value="1"/>
</dbReference>
<dbReference type="GO" id="GO:0008766">
    <property type="term" value="F:UDP-N-acetylmuramoylalanyl-D-glutamyl-2,6-diaminopimelate-D-alanyl-D-alanine ligase activity"/>
    <property type="evidence" value="ECO:0007669"/>
    <property type="project" value="RHEA"/>
</dbReference>
<dbReference type="GO" id="GO:0009252">
    <property type="term" value="P:peptidoglycan biosynthetic process"/>
    <property type="evidence" value="ECO:0007669"/>
    <property type="project" value="UniProtKB-UniRule"/>
</dbReference>
<keyword evidence="1 10" id="KW-0963">Cytoplasm</keyword>
<dbReference type="InterPro" id="IPR005863">
    <property type="entry name" value="UDP-N-AcMur_synth"/>
</dbReference>
<evidence type="ECO:0000313" key="16">
    <source>
        <dbReference type="Proteomes" id="UP000051291"/>
    </source>
</evidence>
<dbReference type="Gene3D" id="3.90.190.20">
    <property type="entry name" value="Mur ligase, C-terminal domain"/>
    <property type="match status" value="1"/>
</dbReference>
<dbReference type="HAMAP" id="MF_02019">
    <property type="entry name" value="MurF"/>
    <property type="match status" value="1"/>
</dbReference>
<name>A0A0R1Z9H2_9LACO</name>
<dbReference type="SUPFAM" id="SSF53244">
    <property type="entry name" value="MurD-like peptide ligases, peptide-binding domain"/>
    <property type="match status" value="1"/>
</dbReference>
<proteinExistence type="inferred from homology"/>
<dbReference type="InterPro" id="IPR000713">
    <property type="entry name" value="Mur_ligase_N"/>
</dbReference>
<dbReference type="RefSeq" id="WP_057907227.1">
    <property type="nucleotide sequence ID" value="NZ_AYYZ01000030.1"/>
</dbReference>
<comment type="pathway">
    <text evidence="10 11">Cell wall biogenesis; peptidoglycan biosynthesis.</text>
</comment>